<accession>A0A0L8H6N9</accession>
<gene>
    <name evidence="1" type="ORF">OCBIM_22022105mg</name>
</gene>
<protein>
    <submittedName>
        <fullName evidence="1">Uncharacterized protein</fullName>
    </submittedName>
</protein>
<dbReference type="AlphaFoldDB" id="A0A0L8H6N9"/>
<name>A0A0L8H6N9_OCTBM</name>
<proteinExistence type="predicted"/>
<sequence length="100" mass="11535">MQKRTLRQYRKKAHAFVHLTIYAFVHSLYSDSHTRNNIINTFSVAYVQHCPHEKAAGHAFAIVWGPDSSSVQLANTIYRQPMQRCRTRIPVQVSSFFPSS</sequence>
<dbReference type="EMBL" id="KQ419165">
    <property type="protein sequence ID" value="KOF84435.1"/>
    <property type="molecule type" value="Genomic_DNA"/>
</dbReference>
<reference evidence="1" key="1">
    <citation type="submission" date="2015-07" db="EMBL/GenBank/DDBJ databases">
        <title>MeaNS - Measles Nucleotide Surveillance Program.</title>
        <authorList>
            <person name="Tran T."/>
            <person name="Druce J."/>
        </authorList>
    </citation>
    <scope>NUCLEOTIDE SEQUENCE</scope>
    <source>
        <strain evidence="1">UCB-OBI-ISO-001</strain>
        <tissue evidence="1">Gonad</tissue>
    </source>
</reference>
<evidence type="ECO:0000313" key="1">
    <source>
        <dbReference type="EMBL" id="KOF84435.1"/>
    </source>
</evidence>
<organism evidence="1">
    <name type="scientific">Octopus bimaculoides</name>
    <name type="common">California two-spotted octopus</name>
    <dbReference type="NCBI Taxonomy" id="37653"/>
    <lineage>
        <taxon>Eukaryota</taxon>
        <taxon>Metazoa</taxon>
        <taxon>Spiralia</taxon>
        <taxon>Lophotrochozoa</taxon>
        <taxon>Mollusca</taxon>
        <taxon>Cephalopoda</taxon>
        <taxon>Coleoidea</taxon>
        <taxon>Octopodiformes</taxon>
        <taxon>Octopoda</taxon>
        <taxon>Incirrata</taxon>
        <taxon>Octopodidae</taxon>
        <taxon>Octopus</taxon>
    </lineage>
</organism>